<keyword evidence="3" id="KW-0520">NAD</keyword>
<dbReference type="EMBL" id="CP035758">
    <property type="protein sequence ID" value="QBD83379.1"/>
    <property type="molecule type" value="Genomic_DNA"/>
</dbReference>
<dbReference type="OrthoDB" id="9779902at2"/>
<dbReference type="GO" id="GO:0016491">
    <property type="term" value="F:oxidoreductase activity"/>
    <property type="evidence" value="ECO:0007669"/>
    <property type="project" value="UniProtKB-KW"/>
</dbReference>
<keyword evidence="2" id="KW-0560">Oxidoreductase</keyword>
<reference evidence="5 6" key="1">
    <citation type="submission" date="2019-01" db="EMBL/GenBank/DDBJ databases">
        <title>Ktedonosporobacter rubrisoli SCAWS-G2.</title>
        <authorList>
            <person name="Huang Y."/>
            <person name="Yan B."/>
        </authorList>
    </citation>
    <scope>NUCLEOTIDE SEQUENCE [LARGE SCALE GENOMIC DNA]</scope>
    <source>
        <strain evidence="5 6">SCAWS-G2</strain>
    </source>
</reference>
<dbReference type="Pfam" id="PF01370">
    <property type="entry name" value="Epimerase"/>
    <property type="match status" value="1"/>
</dbReference>
<dbReference type="InterPro" id="IPR001509">
    <property type="entry name" value="Epimerase_deHydtase"/>
</dbReference>
<sequence>MLTGAAGGIGSAFFRSSAEQFHFRLADRNITALGKLQAEGHEIVELDIADLDACQQACRDMDIVIHLAADPNPEADFLGSLLHNNIQGTYNMFRAARDQGCQRVIFASSVQTLLGYPDDVQPQVESLLRPVNMYGVSKCFGEAVAYYFAHTEGLSSIVVRIGAYDTNGTKAQWLLQHKPHINNLSGYVSERDLNQLLTRCIETPDISYAIVHGISNNLFKKFEIESTRALLGYAPQDDAFKLFKDQLQGWLQD</sequence>
<name>A0A4P6K533_KTERU</name>
<evidence type="ECO:0000256" key="2">
    <source>
        <dbReference type="ARBA" id="ARBA00023002"/>
    </source>
</evidence>
<dbReference type="SUPFAM" id="SSF51735">
    <property type="entry name" value="NAD(P)-binding Rossmann-fold domains"/>
    <property type="match status" value="1"/>
</dbReference>
<keyword evidence="6" id="KW-1185">Reference proteome</keyword>
<dbReference type="PANTHER" id="PTHR43103:SF5">
    <property type="entry name" value="4-EPIMERASE, PUTATIVE (AFU_ORTHOLOGUE AFUA_7G00360)-RELATED"/>
    <property type="match status" value="1"/>
</dbReference>
<evidence type="ECO:0000313" key="6">
    <source>
        <dbReference type="Proteomes" id="UP000290365"/>
    </source>
</evidence>
<protein>
    <submittedName>
        <fullName evidence="5">NAD(P)-dependent oxidoreductase</fullName>
    </submittedName>
</protein>
<gene>
    <name evidence="5" type="ORF">EPA93_05700</name>
</gene>
<evidence type="ECO:0000259" key="4">
    <source>
        <dbReference type="Pfam" id="PF01370"/>
    </source>
</evidence>
<dbReference type="KEGG" id="kbs:EPA93_05700"/>
<evidence type="ECO:0000313" key="5">
    <source>
        <dbReference type="EMBL" id="QBD83379.1"/>
    </source>
</evidence>
<dbReference type="CDD" id="cd08946">
    <property type="entry name" value="SDR_e"/>
    <property type="match status" value="1"/>
</dbReference>
<dbReference type="AlphaFoldDB" id="A0A4P6K533"/>
<dbReference type="Gene3D" id="3.40.50.720">
    <property type="entry name" value="NAD(P)-binding Rossmann-like Domain"/>
    <property type="match status" value="1"/>
</dbReference>
<dbReference type="Proteomes" id="UP000290365">
    <property type="component" value="Chromosome"/>
</dbReference>
<organism evidence="5 6">
    <name type="scientific">Ktedonosporobacter rubrisoli</name>
    <dbReference type="NCBI Taxonomy" id="2509675"/>
    <lineage>
        <taxon>Bacteria</taxon>
        <taxon>Bacillati</taxon>
        <taxon>Chloroflexota</taxon>
        <taxon>Ktedonobacteria</taxon>
        <taxon>Ktedonobacterales</taxon>
        <taxon>Ktedonosporobacteraceae</taxon>
        <taxon>Ktedonosporobacter</taxon>
    </lineage>
</organism>
<evidence type="ECO:0000256" key="3">
    <source>
        <dbReference type="ARBA" id="ARBA00023027"/>
    </source>
</evidence>
<feature type="domain" description="NAD-dependent epimerase/dehydratase" evidence="4">
    <location>
        <begin position="2"/>
        <end position="161"/>
    </location>
</feature>
<dbReference type="InterPro" id="IPR036291">
    <property type="entry name" value="NAD(P)-bd_dom_sf"/>
</dbReference>
<accession>A0A4P6K533</accession>
<comment type="similarity">
    <text evidence="1">Belongs to the NAD(P)-dependent epimerase/dehydratase family.</text>
</comment>
<evidence type="ECO:0000256" key="1">
    <source>
        <dbReference type="ARBA" id="ARBA00007637"/>
    </source>
</evidence>
<proteinExistence type="inferred from homology"/>
<dbReference type="PANTHER" id="PTHR43103">
    <property type="entry name" value="NUCLEOSIDE-DIPHOSPHATE-SUGAR EPIMERASE"/>
    <property type="match status" value="1"/>
</dbReference>